<dbReference type="OrthoDB" id="5378265at2759"/>
<dbReference type="AlphaFoldDB" id="A0A9Q3H3T0"/>
<gene>
    <name evidence="2" type="ORF">O181_028634</name>
</gene>
<keyword evidence="3" id="KW-1185">Reference proteome</keyword>
<feature type="compositionally biased region" description="Basic residues" evidence="1">
    <location>
        <begin position="100"/>
        <end position="114"/>
    </location>
</feature>
<dbReference type="Proteomes" id="UP000765509">
    <property type="component" value="Unassembled WGS sequence"/>
</dbReference>
<accession>A0A9Q3H3T0</accession>
<dbReference type="EMBL" id="AVOT02009841">
    <property type="protein sequence ID" value="MBW0488919.1"/>
    <property type="molecule type" value="Genomic_DNA"/>
</dbReference>
<sequence>MVRKMRLVGFKLEESALSIMVLSILTSELDSFVRVLSHGFQNKGLGFILKKLEQDHVQFKLNEDTRETVTALYSQKNKQLCNIFKMRSHIEEYCWKKNPKKRPTNLTSRPRKKMSPQLHSNIHPLNSEGACWSIPPLK</sequence>
<evidence type="ECO:0000313" key="2">
    <source>
        <dbReference type="EMBL" id="MBW0488919.1"/>
    </source>
</evidence>
<organism evidence="2 3">
    <name type="scientific">Austropuccinia psidii MF-1</name>
    <dbReference type="NCBI Taxonomy" id="1389203"/>
    <lineage>
        <taxon>Eukaryota</taxon>
        <taxon>Fungi</taxon>
        <taxon>Dikarya</taxon>
        <taxon>Basidiomycota</taxon>
        <taxon>Pucciniomycotina</taxon>
        <taxon>Pucciniomycetes</taxon>
        <taxon>Pucciniales</taxon>
        <taxon>Sphaerophragmiaceae</taxon>
        <taxon>Austropuccinia</taxon>
    </lineage>
</organism>
<comment type="caution">
    <text evidence="2">The sequence shown here is derived from an EMBL/GenBank/DDBJ whole genome shotgun (WGS) entry which is preliminary data.</text>
</comment>
<name>A0A9Q3H3T0_9BASI</name>
<evidence type="ECO:0000313" key="3">
    <source>
        <dbReference type="Proteomes" id="UP000765509"/>
    </source>
</evidence>
<proteinExistence type="predicted"/>
<reference evidence="2" key="1">
    <citation type="submission" date="2021-03" db="EMBL/GenBank/DDBJ databases">
        <title>Draft genome sequence of rust myrtle Austropuccinia psidii MF-1, a brazilian biotype.</title>
        <authorList>
            <person name="Quecine M.C."/>
            <person name="Pachon D.M.R."/>
            <person name="Bonatelli M.L."/>
            <person name="Correr F.H."/>
            <person name="Franceschini L.M."/>
            <person name="Leite T.F."/>
            <person name="Margarido G.R.A."/>
            <person name="Almeida C.A."/>
            <person name="Ferrarezi J.A."/>
            <person name="Labate C.A."/>
        </authorList>
    </citation>
    <scope>NUCLEOTIDE SEQUENCE</scope>
    <source>
        <strain evidence="2">MF-1</strain>
    </source>
</reference>
<feature type="region of interest" description="Disordered" evidence="1">
    <location>
        <begin position="100"/>
        <end position="120"/>
    </location>
</feature>
<evidence type="ECO:0000256" key="1">
    <source>
        <dbReference type="SAM" id="MobiDB-lite"/>
    </source>
</evidence>
<protein>
    <submittedName>
        <fullName evidence="2">Uncharacterized protein</fullName>
    </submittedName>
</protein>